<organism evidence="2 3">
    <name type="scientific">Chlorobium phaeovibrioides</name>
    <dbReference type="NCBI Taxonomy" id="1094"/>
    <lineage>
        <taxon>Bacteria</taxon>
        <taxon>Pseudomonadati</taxon>
        <taxon>Chlorobiota</taxon>
        <taxon>Chlorobiia</taxon>
        <taxon>Chlorobiales</taxon>
        <taxon>Chlorobiaceae</taxon>
        <taxon>Chlorobium/Pelodictyon group</taxon>
        <taxon>Chlorobium</taxon>
    </lineage>
</organism>
<dbReference type="Gene3D" id="1.10.10.10">
    <property type="entry name" value="Winged helix-like DNA-binding domain superfamily/Winged helix DNA-binding domain"/>
    <property type="match status" value="1"/>
</dbReference>
<dbReference type="RefSeq" id="WP_151419618.1">
    <property type="nucleotide sequence ID" value="NZ_VMRG01000001.1"/>
</dbReference>
<comment type="caution">
    <text evidence="2">The sequence shown here is derived from an EMBL/GenBank/DDBJ whole genome shotgun (WGS) entry which is preliminary data.</text>
</comment>
<sequence>MTTKPTEKHSQLAQVSAAKAEENDRVTQNPGGERGALITLINSIYLADIPTDAKRSMTDLLQQLIEHAQLEARFRTLLTKADAAFIKKLEADYPNLTQRDTLISLFIKLGYDTREIARRVGISARGMESIRYRLHKKIGREKHESLKTYLAKL</sequence>
<evidence type="ECO:0000313" key="3">
    <source>
        <dbReference type="Proteomes" id="UP000327458"/>
    </source>
</evidence>
<dbReference type="GO" id="GO:0006355">
    <property type="term" value="P:regulation of DNA-templated transcription"/>
    <property type="evidence" value="ECO:0007669"/>
    <property type="project" value="InterPro"/>
</dbReference>
<protein>
    <submittedName>
        <fullName evidence="2">Response regulator receiver protein</fullName>
    </submittedName>
</protein>
<evidence type="ECO:0000256" key="1">
    <source>
        <dbReference type="SAM" id="MobiDB-lite"/>
    </source>
</evidence>
<dbReference type="AlphaFoldDB" id="A0A5M8ICH7"/>
<dbReference type="GO" id="GO:0003677">
    <property type="term" value="F:DNA binding"/>
    <property type="evidence" value="ECO:0007669"/>
    <property type="project" value="InterPro"/>
</dbReference>
<dbReference type="SUPFAM" id="SSF46894">
    <property type="entry name" value="C-terminal effector domain of the bipartite response regulators"/>
    <property type="match status" value="1"/>
</dbReference>
<dbReference type="Proteomes" id="UP000327458">
    <property type="component" value="Unassembled WGS sequence"/>
</dbReference>
<evidence type="ECO:0000313" key="2">
    <source>
        <dbReference type="EMBL" id="KAA6233126.1"/>
    </source>
</evidence>
<feature type="region of interest" description="Disordered" evidence="1">
    <location>
        <begin position="1"/>
        <end position="32"/>
    </location>
</feature>
<gene>
    <name evidence="2" type="ORF">FP507_08800</name>
</gene>
<dbReference type="InterPro" id="IPR016032">
    <property type="entry name" value="Sig_transdc_resp-reg_C-effctor"/>
</dbReference>
<accession>A0A5M8ICH7</accession>
<proteinExistence type="predicted"/>
<reference evidence="2 3" key="1">
    <citation type="submission" date="2019-07" db="EMBL/GenBank/DDBJ databases">
        <title>Draft genome Sequence of Chlorobium phaeovibrioides sp. strain PhvTcv-s14, from the Phylum Chlorobi.</title>
        <authorList>
            <person name="Babenko V."/>
            <person name="Boldyreva D."/>
            <person name="Kanygina A."/>
            <person name="Selezneva O."/>
            <person name="Akopiyan T."/>
            <person name="Lunina O."/>
        </authorList>
    </citation>
    <scope>NUCLEOTIDE SEQUENCE [LARGE SCALE GENOMIC DNA]</scope>
    <source>
        <strain evidence="2 3">GrTcv12</strain>
    </source>
</reference>
<dbReference type="EMBL" id="VMRG01000001">
    <property type="protein sequence ID" value="KAA6233126.1"/>
    <property type="molecule type" value="Genomic_DNA"/>
</dbReference>
<name>A0A5M8ICH7_CHLPH</name>
<feature type="compositionally biased region" description="Basic and acidic residues" evidence="1">
    <location>
        <begin position="1"/>
        <end position="10"/>
    </location>
</feature>
<dbReference type="InterPro" id="IPR036388">
    <property type="entry name" value="WH-like_DNA-bd_sf"/>
</dbReference>